<evidence type="ECO:0000313" key="3">
    <source>
        <dbReference type="Proteomes" id="UP000179243"/>
    </source>
</evidence>
<protein>
    <recommendedName>
        <fullName evidence="4">Secretion system C-terminal sorting domain-containing protein</fullName>
    </recommendedName>
</protein>
<keyword evidence="1" id="KW-0732">Signal</keyword>
<evidence type="ECO:0000313" key="2">
    <source>
        <dbReference type="EMBL" id="OGK01772.1"/>
    </source>
</evidence>
<comment type="caution">
    <text evidence="2">The sequence shown here is derived from an EMBL/GenBank/DDBJ whole genome shotgun (WGS) entry which is preliminary data.</text>
</comment>
<dbReference type="Gene3D" id="3.40.50.1820">
    <property type="entry name" value="alpha/beta hydrolase"/>
    <property type="match status" value="1"/>
</dbReference>
<name>A0A1F7F5B2_UNCRA</name>
<dbReference type="EMBL" id="MFYX01000119">
    <property type="protein sequence ID" value="OGK01772.1"/>
    <property type="molecule type" value="Genomic_DNA"/>
</dbReference>
<feature type="chain" id="PRO_5009528413" description="Secretion system C-terminal sorting domain-containing protein" evidence="1">
    <location>
        <begin position="23"/>
        <end position="718"/>
    </location>
</feature>
<dbReference type="Proteomes" id="UP000179243">
    <property type="component" value="Unassembled WGS sequence"/>
</dbReference>
<sequence length="718" mass="79962">MRKIVVFCMLAYMIVLYGTAHADVEAEHKNGQTFLTWNDIASASQYRIYRSFTPVTTSDLIEAKRIAQIDSGSTYIKHFADLNNGKLKAALGTGFFRIQYLGVPLAREQELLVWTCQDSGGGDFYYAITAVTDGREDTILNTMNTVGPVSEQECLMVSPVEQACSEDSSGHVFMFWMPFDKWNKQLEGYAYPIYIAAKKEWKGVKKRLFCDLHGRGDYFSAWIDGAAASIKNSDAIGSEEVKKSNLRIYFDDPYLSWHFGYADSLTNRRRPGSHSIVFNYTEYRNWCAIRWLCSGNAPWIADDNWVCLKGGSMGGSGSFTFAAHHPDIFAYIEAVASVTNGNQSIMNSDGIMWGIDQSLECRDLIDNSRLIGNKAVDLRSNSWANVRDSIIPRIFKNDTVPFYHFSNGTQDGIVSWTEQGAPIWSDHGSNSFARYGMPYAGGWSDNGHEPVYMGHNPCGKVGRNHFVLALKNAASDDTLSAACINALCHDTGQCNARILWSTMENPVVSAPVDSALLLSTTLKLDTGSRSDIPDYAGPQTVTVDITPRRLQRLLHFPHTQFYWKNTAIGEAIPIQSGTVEADEDGLFTIEGFSVSPQGNELGIIVTDSGIIKTQKRGAIIEMFDMDINPNPFNPHTVITIKSRGSDRCPANEFINQHYGTVQIHDIKGNLVEKLEATRTIAHDFTEYDWNASKYASGIYVIVARNRNGKIIKYASLVK</sequence>
<accession>A0A1F7F5B2</accession>
<evidence type="ECO:0000256" key="1">
    <source>
        <dbReference type="SAM" id="SignalP"/>
    </source>
</evidence>
<dbReference type="SUPFAM" id="SSF53474">
    <property type="entry name" value="alpha/beta-Hydrolases"/>
    <property type="match status" value="1"/>
</dbReference>
<evidence type="ECO:0008006" key="4">
    <source>
        <dbReference type="Google" id="ProtNLM"/>
    </source>
</evidence>
<feature type="signal peptide" evidence="1">
    <location>
        <begin position="1"/>
        <end position="22"/>
    </location>
</feature>
<proteinExistence type="predicted"/>
<organism evidence="2 3">
    <name type="scientific">Candidatus Raymondbacteria bacterium RIFOXYD12_FULL_49_13</name>
    <dbReference type="NCBI Taxonomy" id="1817890"/>
    <lineage>
        <taxon>Bacteria</taxon>
        <taxon>Raymondiibacteriota</taxon>
    </lineage>
</organism>
<gene>
    <name evidence="2" type="ORF">A2519_01675</name>
</gene>
<reference evidence="2 3" key="1">
    <citation type="journal article" date="2016" name="Nat. Commun.">
        <title>Thousands of microbial genomes shed light on interconnected biogeochemical processes in an aquifer system.</title>
        <authorList>
            <person name="Anantharaman K."/>
            <person name="Brown C.T."/>
            <person name="Hug L.A."/>
            <person name="Sharon I."/>
            <person name="Castelle C.J."/>
            <person name="Probst A.J."/>
            <person name="Thomas B.C."/>
            <person name="Singh A."/>
            <person name="Wilkins M.J."/>
            <person name="Karaoz U."/>
            <person name="Brodie E.L."/>
            <person name="Williams K.H."/>
            <person name="Hubbard S.S."/>
            <person name="Banfield J.F."/>
        </authorList>
    </citation>
    <scope>NUCLEOTIDE SEQUENCE [LARGE SCALE GENOMIC DNA]</scope>
</reference>
<dbReference type="AlphaFoldDB" id="A0A1F7F5B2"/>
<dbReference type="InterPro" id="IPR029058">
    <property type="entry name" value="AB_hydrolase_fold"/>
</dbReference>